<gene>
    <name evidence="11" type="primary">Orc4</name>
    <name evidence="11" type="ORF">TURVEL_R05329</name>
</gene>
<organism evidence="11 12">
    <name type="scientific">Turnix velox</name>
    <name type="common">Little buttonquail</name>
    <dbReference type="NCBI Taxonomy" id="2529409"/>
    <lineage>
        <taxon>Eukaryota</taxon>
        <taxon>Metazoa</taxon>
        <taxon>Chordata</taxon>
        <taxon>Craniata</taxon>
        <taxon>Vertebrata</taxon>
        <taxon>Euteleostomi</taxon>
        <taxon>Archelosauria</taxon>
        <taxon>Archosauria</taxon>
        <taxon>Dinosauria</taxon>
        <taxon>Saurischia</taxon>
        <taxon>Theropoda</taxon>
        <taxon>Coelurosauria</taxon>
        <taxon>Aves</taxon>
        <taxon>Neognathae</taxon>
        <taxon>Neoaves</taxon>
        <taxon>Charadriiformes</taxon>
        <taxon>Turnicidae</taxon>
        <taxon>Turnix</taxon>
    </lineage>
</organism>
<dbReference type="Proteomes" id="UP000582182">
    <property type="component" value="Unassembled WGS sequence"/>
</dbReference>
<evidence type="ECO:0000313" key="11">
    <source>
        <dbReference type="EMBL" id="NXU53970.1"/>
    </source>
</evidence>
<dbReference type="Pfam" id="PF13191">
    <property type="entry name" value="AAA_16"/>
    <property type="match status" value="1"/>
</dbReference>
<dbReference type="GO" id="GO:0003688">
    <property type="term" value="F:DNA replication origin binding"/>
    <property type="evidence" value="ECO:0007669"/>
    <property type="project" value="TreeGrafter"/>
</dbReference>
<evidence type="ECO:0000256" key="2">
    <source>
        <dbReference type="ARBA" id="ARBA00005334"/>
    </source>
</evidence>
<keyword evidence="5" id="KW-0547">Nucleotide-binding</keyword>
<dbReference type="GO" id="GO:0006270">
    <property type="term" value="P:DNA replication initiation"/>
    <property type="evidence" value="ECO:0007669"/>
    <property type="project" value="TreeGrafter"/>
</dbReference>
<dbReference type="GO" id="GO:0005524">
    <property type="term" value="F:ATP binding"/>
    <property type="evidence" value="ECO:0007669"/>
    <property type="project" value="UniProtKB-KW"/>
</dbReference>
<name>A0A7L3LLA5_9CHAR</name>
<dbReference type="FunFam" id="3.40.50.300:FF:000649">
    <property type="entry name" value="Origin recognition complex subunit 4"/>
    <property type="match status" value="1"/>
</dbReference>
<evidence type="ECO:0000256" key="3">
    <source>
        <dbReference type="ARBA" id="ARBA00019083"/>
    </source>
</evidence>
<keyword evidence="8" id="KW-0539">Nucleus</keyword>
<dbReference type="EMBL" id="VZTY01019375">
    <property type="protein sequence ID" value="NXU53970.1"/>
    <property type="molecule type" value="Genomic_DNA"/>
</dbReference>
<feature type="domain" description="AAA+ ATPase" evidence="10">
    <location>
        <begin position="59"/>
        <end position="234"/>
    </location>
</feature>
<keyword evidence="6" id="KW-0067">ATP-binding</keyword>
<dbReference type="SMART" id="SM00382">
    <property type="entry name" value="AAA"/>
    <property type="match status" value="1"/>
</dbReference>
<dbReference type="Gene3D" id="3.40.50.300">
    <property type="entry name" value="P-loop containing nucleotide triphosphate hydrolases"/>
    <property type="match status" value="1"/>
</dbReference>
<comment type="similarity">
    <text evidence="2">Belongs to the ORC4 family.</text>
</comment>
<dbReference type="PANTHER" id="PTHR12087:SF0">
    <property type="entry name" value="ORIGIN RECOGNITION COMPLEX SUBUNIT 4"/>
    <property type="match status" value="1"/>
</dbReference>
<reference evidence="11 12" key="1">
    <citation type="submission" date="2019-09" db="EMBL/GenBank/DDBJ databases">
        <title>Bird 10,000 Genomes (B10K) Project - Family phase.</title>
        <authorList>
            <person name="Zhang G."/>
        </authorList>
    </citation>
    <scope>NUCLEOTIDE SEQUENCE [LARGE SCALE GENOMIC DNA]</scope>
    <source>
        <strain evidence="11">B10K-DU-029-46</strain>
    </source>
</reference>
<dbReference type="InterPro" id="IPR016527">
    <property type="entry name" value="ORC4"/>
</dbReference>
<keyword evidence="4" id="KW-0235">DNA replication</keyword>
<dbReference type="CDD" id="cd00009">
    <property type="entry name" value="AAA"/>
    <property type="match status" value="1"/>
</dbReference>
<keyword evidence="7" id="KW-0238">DNA-binding</keyword>
<evidence type="ECO:0000256" key="1">
    <source>
        <dbReference type="ARBA" id="ARBA00004123"/>
    </source>
</evidence>
<evidence type="ECO:0000256" key="9">
    <source>
        <dbReference type="ARBA" id="ARBA00046777"/>
    </source>
</evidence>
<dbReference type="Pfam" id="PF14629">
    <property type="entry name" value="ORC4_C"/>
    <property type="match status" value="1"/>
</dbReference>
<evidence type="ECO:0000256" key="4">
    <source>
        <dbReference type="ARBA" id="ARBA00022705"/>
    </source>
</evidence>
<dbReference type="OrthoDB" id="343623at2759"/>
<dbReference type="GO" id="GO:0005737">
    <property type="term" value="C:cytoplasm"/>
    <property type="evidence" value="ECO:0007669"/>
    <property type="project" value="UniProtKB-ARBA"/>
</dbReference>
<sequence>MSKRKLKQSSKENGECISEMQKVLRERFCHHNANGKLFGVERQYKHLLELLKQTALHGESNSALIIGPRGSGKTVLLSHVLKDFNKMKEVRDNVLEVHLNGKPLVYHEKYFFFFSGLLQTNDRLALKEITRQLHLENVVGDKVFGSFAENLAFLLEALRKGDRVSSRPILFILDEFDLFVHHKNQTLLYNLFDVSQSAQTPVTVIGLTCREDILELLEKRVKSRFSHRQIYVMNSFDFKQYIRIFKEQLSLPAEFSDESFAQKWNNNVQHLSEDKTVKDILQKFFHCTKDLRSLYLLLMLAVSTVSASHPLITASDLQELSKQLSMDSKANIVHGLSVLEICLIIAMKHLSEVYEGEPFNFQMVYNEFQKFIQRKAHCMYDFEKPIVMKAFEHLLQLELVVPIERPSVRVQREYLLMKLLLDNNQIMDALQAYPNCPTDVKQWAASSLSWL</sequence>
<feature type="non-terminal residue" evidence="11">
    <location>
        <position position="451"/>
    </location>
</feature>
<proteinExistence type="inferred from homology"/>
<dbReference type="SUPFAM" id="SSF52540">
    <property type="entry name" value="P-loop containing nucleoside triphosphate hydrolases"/>
    <property type="match status" value="1"/>
</dbReference>
<feature type="non-terminal residue" evidence="11">
    <location>
        <position position="1"/>
    </location>
</feature>
<dbReference type="InterPro" id="IPR003593">
    <property type="entry name" value="AAA+_ATPase"/>
</dbReference>
<evidence type="ECO:0000256" key="6">
    <source>
        <dbReference type="ARBA" id="ARBA00022840"/>
    </source>
</evidence>
<dbReference type="InterPro" id="IPR041664">
    <property type="entry name" value="AAA_16"/>
</dbReference>
<evidence type="ECO:0000256" key="7">
    <source>
        <dbReference type="ARBA" id="ARBA00023125"/>
    </source>
</evidence>
<comment type="subunit">
    <text evidence="9">Component of ORC, a complex composed of at least 6 subunits: ORC1, ORC2, ORC3, ORC4, ORC5 and ORC6. ORC is regulated in a cell-cycle dependent manner. It is sequentially assembled at the exit from anaphase of mitosis and disassembled as cells enter S phase. Interacts with DBF4. Interacts with POLQ.</text>
</comment>
<dbReference type="PIRSF" id="PIRSF007858">
    <property type="entry name" value="ORC4"/>
    <property type="match status" value="1"/>
</dbReference>
<comment type="caution">
    <text evidence="11">The sequence shown here is derived from an EMBL/GenBank/DDBJ whole genome shotgun (WGS) entry which is preliminary data.</text>
</comment>
<evidence type="ECO:0000256" key="8">
    <source>
        <dbReference type="ARBA" id="ARBA00023242"/>
    </source>
</evidence>
<protein>
    <recommendedName>
        <fullName evidence="3">Origin recognition complex subunit 4</fullName>
    </recommendedName>
</protein>
<dbReference type="PANTHER" id="PTHR12087">
    <property type="entry name" value="ORIGIN RECOGNITION COMPLEX SUBUNIT 4"/>
    <property type="match status" value="1"/>
</dbReference>
<dbReference type="InterPro" id="IPR032705">
    <property type="entry name" value="ORC4_C"/>
</dbReference>
<comment type="subcellular location">
    <subcellularLocation>
        <location evidence="1">Nucleus</location>
    </subcellularLocation>
</comment>
<keyword evidence="12" id="KW-1185">Reference proteome</keyword>
<accession>A0A7L3LLA5</accession>
<dbReference type="GO" id="GO:0005664">
    <property type="term" value="C:nuclear origin of replication recognition complex"/>
    <property type="evidence" value="ECO:0007669"/>
    <property type="project" value="TreeGrafter"/>
</dbReference>
<evidence type="ECO:0000259" key="10">
    <source>
        <dbReference type="SMART" id="SM00382"/>
    </source>
</evidence>
<dbReference type="InterPro" id="IPR027417">
    <property type="entry name" value="P-loop_NTPase"/>
</dbReference>
<evidence type="ECO:0000313" key="12">
    <source>
        <dbReference type="Proteomes" id="UP000582182"/>
    </source>
</evidence>
<evidence type="ECO:0000256" key="5">
    <source>
        <dbReference type="ARBA" id="ARBA00022741"/>
    </source>
</evidence>
<dbReference type="AlphaFoldDB" id="A0A7L3LLA5"/>